<evidence type="ECO:0000313" key="2">
    <source>
        <dbReference type="EMBL" id="CAH3035641.1"/>
    </source>
</evidence>
<proteinExistence type="predicted"/>
<accession>A0AAU9VQW8</accession>
<dbReference type="AlphaFoldDB" id="A0AAU9VQW8"/>
<evidence type="ECO:0000313" key="3">
    <source>
        <dbReference type="Proteomes" id="UP001159428"/>
    </source>
</evidence>
<organism evidence="2 3">
    <name type="scientific">Pocillopora meandrina</name>
    <dbReference type="NCBI Taxonomy" id="46732"/>
    <lineage>
        <taxon>Eukaryota</taxon>
        <taxon>Metazoa</taxon>
        <taxon>Cnidaria</taxon>
        <taxon>Anthozoa</taxon>
        <taxon>Hexacorallia</taxon>
        <taxon>Scleractinia</taxon>
        <taxon>Astrocoeniina</taxon>
        <taxon>Pocilloporidae</taxon>
        <taxon>Pocillopora</taxon>
    </lineage>
</organism>
<protein>
    <submittedName>
        <fullName evidence="2">Uncharacterized protein</fullName>
    </submittedName>
</protein>
<name>A0AAU9VQW8_9CNID</name>
<gene>
    <name evidence="2" type="ORF">PMEA_00016391</name>
</gene>
<evidence type="ECO:0000256" key="1">
    <source>
        <dbReference type="SAM" id="MobiDB-lite"/>
    </source>
</evidence>
<keyword evidence="3" id="KW-1185">Reference proteome</keyword>
<reference evidence="2 3" key="1">
    <citation type="submission" date="2022-05" db="EMBL/GenBank/DDBJ databases">
        <authorList>
            <consortium name="Genoscope - CEA"/>
            <person name="William W."/>
        </authorList>
    </citation>
    <scope>NUCLEOTIDE SEQUENCE [LARGE SCALE GENOMIC DNA]</scope>
</reference>
<dbReference type="EMBL" id="CALNXJ010000003">
    <property type="protein sequence ID" value="CAH3035641.1"/>
    <property type="molecule type" value="Genomic_DNA"/>
</dbReference>
<sequence>MGTDQRYQSPFWHSVLKLLEIPVSPENQQEKSVNNLFHVHGQNIFTLVSKDRVGLIKWATLWKLMKTQLLSEIKEIASSPHSSLISKEATPNLFEFYAKHIFSLPVNNVLAERQFNLSQLYLNDNMSELSKHAPITFVENILHNGKTNTRTTEAAHEVHEERMKECTQMLTTDILQEAKKNLNKIRENCTHGPHTAKDVYPRAWVEKKVNNNLPETIQSLKADGCKIKLQWKASAKGTSALEGQRSFNPTVIEGVTCTPDGQVPRLMQLAALKVWNYGKELPIYDLPRECQLSLHNLPNVFQPPTTHLSTSHMSEHVTPLPAHEE</sequence>
<dbReference type="Proteomes" id="UP001159428">
    <property type="component" value="Unassembled WGS sequence"/>
</dbReference>
<comment type="caution">
    <text evidence="2">The sequence shown here is derived from an EMBL/GenBank/DDBJ whole genome shotgun (WGS) entry which is preliminary data.</text>
</comment>
<feature type="region of interest" description="Disordered" evidence="1">
    <location>
        <begin position="303"/>
        <end position="325"/>
    </location>
</feature>
<feature type="compositionally biased region" description="Polar residues" evidence="1">
    <location>
        <begin position="303"/>
        <end position="312"/>
    </location>
</feature>